<dbReference type="Pfam" id="PF02237">
    <property type="entry name" value="BPL_C"/>
    <property type="match status" value="1"/>
</dbReference>
<dbReference type="PROSITE" id="PS51733">
    <property type="entry name" value="BPL_LPL_CATALYTIC"/>
    <property type="match status" value="1"/>
</dbReference>
<evidence type="ECO:0000313" key="9">
    <source>
        <dbReference type="Proteomes" id="UP000321405"/>
    </source>
</evidence>
<dbReference type="Gene3D" id="2.30.30.100">
    <property type="match status" value="1"/>
</dbReference>
<evidence type="ECO:0000256" key="6">
    <source>
        <dbReference type="ARBA" id="ARBA00047846"/>
    </source>
</evidence>
<dbReference type="CDD" id="cd16442">
    <property type="entry name" value="BPL"/>
    <property type="match status" value="1"/>
</dbReference>
<evidence type="ECO:0000256" key="2">
    <source>
        <dbReference type="ARBA" id="ARBA00022741"/>
    </source>
</evidence>
<reference evidence="8 9" key="1">
    <citation type="submission" date="2019-07" db="EMBL/GenBank/DDBJ databases">
        <title>Whole genome shotgun sequence of Swaminathania salitolerans NBRC 104436.</title>
        <authorList>
            <person name="Hosoyama A."/>
            <person name="Uohara A."/>
            <person name="Ohji S."/>
            <person name="Ichikawa N."/>
        </authorList>
    </citation>
    <scope>NUCLEOTIDE SEQUENCE [LARGE SCALE GENOMIC DNA]</scope>
    <source>
        <strain evidence="8 9">NBRC 104436</strain>
    </source>
</reference>
<dbReference type="GO" id="GO:0005524">
    <property type="term" value="F:ATP binding"/>
    <property type="evidence" value="ECO:0007669"/>
    <property type="project" value="UniProtKB-KW"/>
</dbReference>
<evidence type="ECO:0000259" key="7">
    <source>
        <dbReference type="PROSITE" id="PS51733"/>
    </source>
</evidence>
<dbReference type="EC" id="6.3.4.15" evidence="5"/>
<dbReference type="PANTHER" id="PTHR12835">
    <property type="entry name" value="BIOTIN PROTEIN LIGASE"/>
    <property type="match status" value="1"/>
</dbReference>
<evidence type="ECO:0000256" key="3">
    <source>
        <dbReference type="ARBA" id="ARBA00022840"/>
    </source>
</evidence>
<dbReference type="EMBL" id="BJVC01000002">
    <property type="protein sequence ID" value="GEL02167.1"/>
    <property type="molecule type" value="Genomic_DNA"/>
</dbReference>
<dbReference type="Proteomes" id="UP000321405">
    <property type="component" value="Unassembled WGS sequence"/>
</dbReference>
<protein>
    <recommendedName>
        <fullName evidence="5">biotin--[biotin carboxyl-carrier protein] ligase</fullName>
        <ecNumber evidence="5">6.3.4.15</ecNumber>
    </recommendedName>
</protein>
<keyword evidence="9" id="KW-1185">Reference proteome</keyword>
<dbReference type="AlphaFoldDB" id="A0A511BPC3"/>
<feature type="domain" description="BPL/LPL catalytic" evidence="7">
    <location>
        <begin position="20"/>
        <end position="191"/>
    </location>
</feature>
<dbReference type="GO" id="GO:0005737">
    <property type="term" value="C:cytoplasm"/>
    <property type="evidence" value="ECO:0007669"/>
    <property type="project" value="TreeGrafter"/>
</dbReference>
<gene>
    <name evidence="8" type="ORF">SSA02_13300</name>
</gene>
<evidence type="ECO:0000256" key="4">
    <source>
        <dbReference type="ARBA" id="ARBA00023267"/>
    </source>
</evidence>
<dbReference type="InterPro" id="IPR008988">
    <property type="entry name" value="Transcriptional_repressor_C"/>
</dbReference>
<evidence type="ECO:0000313" key="8">
    <source>
        <dbReference type="EMBL" id="GEL02167.1"/>
    </source>
</evidence>
<keyword evidence="2" id="KW-0547">Nucleotide-binding</keyword>
<keyword evidence="1 8" id="KW-0436">Ligase</keyword>
<dbReference type="InterPro" id="IPR004408">
    <property type="entry name" value="Biotin_CoA_COase_ligase"/>
</dbReference>
<dbReference type="PANTHER" id="PTHR12835:SF5">
    <property type="entry name" value="BIOTIN--PROTEIN LIGASE"/>
    <property type="match status" value="1"/>
</dbReference>
<comment type="catalytic activity">
    <reaction evidence="6">
        <text>biotin + L-lysyl-[protein] + ATP = N(6)-biotinyl-L-lysyl-[protein] + AMP + diphosphate + H(+)</text>
        <dbReference type="Rhea" id="RHEA:11756"/>
        <dbReference type="Rhea" id="RHEA-COMP:9752"/>
        <dbReference type="Rhea" id="RHEA-COMP:10505"/>
        <dbReference type="ChEBI" id="CHEBI:15378"/>
        <dbReference type="ChEBI" id="CHEBI:29969"/>
        <dbReference type="ChEBI" id="CHEBI:30616"/>
        <dbReference type="ChEBI" id="CHEBI:33019"/>
        <dbReference type="ChEBI" id="CHEBI:57586"/>
        <dbReference type="ChEBI" id="CHEBI:83144"/>
        <dbReference type="ChEBI" id="CHEBI:456215"/>
        <dbReference type="EC" id="6.3.4.15"/>
    </reaction>
</comment>
<dbReference type="SUPFAM" id="SSF50037">
    <property type="entry name" value="C-terminal domain of transcriptional repressors"/>
    <property type="match status" value="1"/>
</dbReference>
<evidence type="ECO:0000256" key="1">
    <source>
        <dbReference type="ARBA" id="ARBA00022598"/>
    </source>
</evidence>
<dbReference type="Pfam" id="PF03099">
    <property type="entry name" value="BPL_LplA_LipB"/>
    <property type="match status" value="1"/>
</dbReference>
<dbReference type="InterPro" id="IPR003142">
    <property type="entry name" value="BPL_C"/>
</dbReference>
<name>A0A511BPC3_9PROT</name>
<keyword evidence="3" id="KW-0067">ATP-binding</keyword>
<dbReference type="InterPro" id="IPR004143">
    <property type="entry name" value="BPL_LPL_catalytic"/>
</dbReference>
<proteinExistence type="predicted"/>
<dbReference type="Gene3D" id="3.30.930.10">
    <property type="entry name" value="Bira Bifunctional Protein, Domain 2"/>
    <property type="match status" value="1"/>
</dbReference>
<keyword evidence="4" id="KW-0092">Biotin</keyword>
<dbReference type="NCBIfam" id="TIGR00121">
    <property type="entry name" value="birA_ligase"/>
    <property type="match status" value="1"/>
</dbReference>
<dbReference type="GO" id="GO:0004077">
    <property type="term" value="F:biotin--[biotin carboxyl-carrier protein] ligase activity"/>
    <property type="evidence" value="ECO:0007669"/>
    <property type="project" value="UniProtKB-EC"/>
</dbReference>
<comment type="caution">
    <text evidence="8">The sequence shown here is derived from an EMBL/GenBank/DDBJ whole genome shotgun (WGS) entry which is preliminary data.</text>
</comment>
<dbReference type="SUPFAM" id="SSF55681">
    <property type="entry name" value="Class II aaRS and biotin synthetases"/>
    <property type="match status" value="1"/>
</dbReference>
<accession>A0A511BPC3</accession>
<organism evidence="8 9">
    <name type="scientific">Swaminathania salitolerans</name>
    <dbReference type="NCBI Taxonomy" id="182838"/>
    <lineage>
        <taxon>Bacteria</taxon>
        <taxon>Pseudomonadati</taxon>
        <taxon>Pseudomonadota</taxon>
        <taxon>Alphaproteobacteria</taxon>
        <taxon>Acetobacterales</taxon>
        <taxon>Acetobacteraceae</taxon>
        <taxon>Swaminathania</taxon>
    </lineage>
</organism>
<evidence type="ECO:0000256" key="5">
    <source>
        <dbReference type="ARBA" id="ARBA00024227"/>
    </source>
</evidence>
<dbReference type="InterPro" id="IPR045864">
    <property type="entry name" value="aa-tRNA-synth_II/BPL/LPL"/>
</dbReference>
<sequence length="256" mass="27375">MPAGPAAISKIATRMAFIWSLTCHETLGSTSDLCKSEAEKGAADGTAVLAYRQTSGRGTRGRLWQAPEGNLSFSFICRDRDSDSLIAVLPFLVAVAIHDALAPVVPDAVLQLKWPNDLVCEGAKLCGVLIERGGAGRSGWIVVGIGANLRTAPEIPGRRTICLEALGRSIAPREAAERILAAFSARLSLWEREGFEPLRAAWLERAHPLGTRLAVQRGDNYIEGFFAGLDASGRLLLQTDQGDLQAFLSGDILLLG</sequence>